<evidence type="ECO:0000259" key="1">
    <source>
        <dbReference type="PROSITE" id="PS50011"/>
    </source>
</evidence>
<dbReference type="InterPro" id="IPR011009">
    <property type="entry name" value="Kinase-like_dom_sf"/>
</dbReference>
<evidence type="ECO:0000313" key="3">
    <source>
        <dbReference type="Proteomes" id="UP000785679"/>
    </source>
</evidence>
<dbReference type="PROSITE" id="PS50011">
    <property type="entry name" value="PROTEIN_KINASE_DOM"/>
    <property type="match status" value="1"/>
</dbReference>
<feature type="domain" description="Protein kinase" evidence="1">
    <location>
        <begin position="1"/>
        <end position="201"/>
    </location>
</feature>
<dbReference type="OrthoDB" id="68483at2759"/>
<gene>
    <name evidence="2" type="ORF">FGO68_gene9948</name>
</gene>
<accession>A0A8J8NN06</accession>
<dbReference type="PANTHER" id="PTHR24362">
    <property type="entry name" value="SERINE/THREONINE-PROTEIN KINASE NEK"/>
    <property type="match status" value="1"/>
</dbReference>
<dbReference type="GO" id="GO:0005524">
    <property type="term" value="F:ATP binding"/>
    <property type="evidence" value="ECO:0007669"/>
    <property type="project" value="InterPro"/>
</dbReference>
<dbReference type="EMBL" id="RRYP01011892">
    <property type="protein sequence ID" value="TNV77445.1"/>
    <property type="molecule type" value="Genomic_DNA"/>
</dbReference>
<dbReference type="AlphaFoldDB" id="A0A8J8NN06"/>
<dbReference type="Proteomes" id="UP000785679">
    <property type="component" value="Unassembled WGS sequence"/>
</dbReference>
<dbReference type="SUPFAM" id="SSF56112">
    <property type="entry name" value="Protein kinase-like (PK-like)"/>
    <property type="match status" value="1"/>
</dbReference>
<dbReference type="PROSITE" id="PS00108">
    <property type="entry name" value="PROTEIN_KINASE_ST"/>
    <property type="match status" value="1"/>
</dbReference>
<name>A0A8J8NN06_HALGN</name>
<dbReference type="InterPro" id="IPR000719">
    <property type="entry name" value="Prot_kinase_dom"/>
</dbReference>
<proteinExistence type="predicted"/>
<dbReference type="PANTHER" id="PTHR24362:SF309">
    <property type="entry name" value="PROTEIN KINASE DOMAIN-CONTAINING PROTEIN"/>
    <property type="match status" value="1"/>
</dbReference>
<dbReference type="Gene3D" id="1.10.510.10">
    <property type="entry name" value="Transferase(Phosphotransferase) domain 1"/>
    <property type="match status" value="1"/>
</dbReference>
<comment type="caution">
    <text evidence="2">The sequence shown here is derived from an EMBL/GenBank/DDBJ whole genome shotgun (WGS) entry which is preliminary data.</text>
</comment>
<dbReference type="InterPro" id="IPR008271">
    <property type="entry name" value="Ser/Thr_kinase_AS"/>
</dbReference>
<reference evidence="2" key="1">
    <citation type="submission" date="2019-06" db="EMBL/GenBank/DDBJ databases">
        <authorList>
            <person name="Zheng W."/>
        </authorList>
    </citation>
    <scope>NUCLEOTIDE SEQUENCE</scope>
    <source>
        <strain evidence="2">QDHG01</strain>
    </source>
</reference>
<dbReference type="Pfam" id="PF00069">
    <property type="entry name" value="Pkinase"/>
    <property type="match status" value="1"/>
</dbReference>
<keyword evidence="3" id="KW-1185">Reference proteome</keyword>
<organism evidence="2 3">
    <name type="scientific">Halteria grandinella</name>
    <dbReference type="NCBI Taxonomy" id="5974"/>
    <lineage>
        <taxon>Eukaryota</taxon>
        <taxon>Sar</taxon>
        <taxon>Alveolata</taxon>
        <taxon>Ciliophora</taxon>
        <taxon>Intramacronucleata</taxon>
        <taxon>Spirotrichea</taxon>
        <taxon>Stichotrichia</taxon>
        <taxon>Sporadotrichida</taxon>
        <taxon>Halteriidae</taxon>
        <taxon>Halteria</taxon>
    </lineage>
</organism>
<dbReference type="GO" id="GO:0004672">
    <property type="term" value="F:protein kinase activity"/>
    <property type="evidence" value="ECO:0007669"/>
    <property type="project" value="InterPro"/>
</dbReference>
<sequence length="214" mass="24215">MPNIGQGTLQDLIVQLRHSHSQEFRAYWNANKYRLCAHAVKAVWTLFTRTGGLLHQDIKPENFVVLDQNREGALLAIANYGKATMDSETQSSKVTNEYYAPPELFSQETIDTEKYDVFCLGQLWITIINGINTPILSNSNRDTCANVNQDRQEANPASFFSMWGGTALNEDREAMNLIARMISQNPEDRQTLDELMADPFIQKHSQDLTTADAQ</sequence>
<evidence type="ECO:0000313" key="2">
    <source>
        <dbReference type="EMBL" id="TNV77445.1"/>
    </source>
</evidence>
<protein>
    <recommendedName>
        <fullName evidence="1">Protein kinase domain-containing protein</fullName>
    </recommendedName>
</protein>